<dbReference type="Pfam" id="PF01564">
    <property type="entry name" value="Spermine_synth"/>
    <property type="match status" value="1"/>
</dbReference>
<dbReference type="Proteomes" id="UP001056384">
    <property type="component" value="Chromosome 1"/>
</dbReference>
<keyword evidence="3" id="KW-1185">Reference proteome</keyword>
<feature type="domain" description="Spermidine synthase tetramerisation" evidence="1">
    <location>
        <begin position="32"/>
        <end position="85"/>
    </location>
</feature>
<gene>
    <name evidence="2" type="ORF">Slin15195_G000770</name>
</gene>
<proteinExistence type="predicted"/>
<dbReference type="Gene3D" id="3.40.50.150">
    <property type="entry name" value="Vaccinia Virus protein VP39"/>
    <property type="match status" value="1"/>
</dbReference>
<evidence type="ECO:0000313" key="3">
    <source>
        <dbReference type="Proteomes" id="UP001056384"/>
    </source>
</evidence>
<organism evidence="2 3">
    <name type="scientific">Septoria linicola</name>
    <dbReference type="NCBI Taxonomy" id="215465"/>
    <lineage>
        <taxon>Eukaryota</taxon>
        <taxon>Fungi</taxon>
        <taxon>Dikarya</taxon>
        <taxon>Ascomycota</taxon>
        <taxon>Pezizomycotina</taxon>
        <taxon>Dothideomycetes</taxon>
        <taxon>Dothideomycetidae</taxon>
        <taxon>Mycosphaerellales</taxon>
        <taxon>Mycosphaerellaceae</taxon>
        <taxon>Septoria</taxon>
    </lineage>
</organism>
<dbReference type="EMBL" id="CP099418">
    <property type="protein sequence ID" value="USW46758.1"/>
    <property type="molecule type" value="Genomic_DNA"/>
</dbReference>
<evidence type="ECO:0000313" key="2">
    <source>
        <dbReference type="EMBL" id="USW46758.1"/>
    </source>
</evidence>
<keyword evidence="2" id="KW-0808">Transferase</keyword>
<evidence type="ECO:0000259" key="1">
    <source>
        <dbReference type="Pfam" id="PF17284"/>
    </source>
</evidence>
<dbReference type="InterPro" id="IPR029063">
    <property type="entry name" value="SAM-dependent_MTases_sf"/>
</dbReference>
<dbReference type="GO" id="GO:0032259">
    <property type="term" value="P:methylation"/>
    <property type="evidence" value="ECO:0007669"/>
    <property type="project" value="UniProtKB-KW"/>
</dbReference>
<sequence>MVEGLEHPLVKGIDHGHVPTTQSTPLTIQTDGWFRESTDLWDESLGIRCNGVPHVEKSRYQDILVFNAPSLGNVLVVDGIVQCSERDERAYSEVLANVPMNAHPNPRKVLIIDGGDGGVLRDVLTHDCLEQAVLVDIDEAVIRLSKEYLPFKAVGLSHPRPESSWETDSNT</sequence>
<dbReference type="GO" id="GO:0005829">
    <property type="term" value="C:cytosol"/>
    <property type="evidence" value="ECO:0007669"/>
    <property type="project" value="TreeGrafter"/>
</dbReference>
<dbReference type="PANTHER" id="PTHR11558">
    <property type="entry name" value="SPERMIDINE/SPERMINE SYNTHASE"/>
    <property type="match status" value="1"/>
</dbReference>
<dbReference type="InterPro" id="IPR035246">
    <property type="entry name" value="Spermidine_synt_N"/>
</dbReference>
<dbReference type="InterPro" id="IPR037163">
    <property type="entry name" value="Spermidine_synt_N_sf"/>
</dbReference>
<accession>A0A9Q9EF29</accession>
<dbReference type="SUPFAM" id="SSF53335">
    <property type="entry name" value="S-adenosyl-L-methionine-dependent methyltransferases"/>
    <property type="match status" value="1"/>
</dbReference>
<dbReference type="PANTHER" id="PTHR11558:SF11">
    <property type="entry name" value="SPERMIDINE SYNTHASE"/>
    <property type="match status" value="1"/>
</dbReference>
<dbReference type="GO" id="GO:0004766">
    <property type="term" value="F:spermidine synthase activity"/>
    <property type="evidence" value="ECO:0007669"/>
    <property type="project" value="TreeGrafter"/>
</dbReference>
<protein>
    <submittedName>
        <fullName evidence="2">Spermidine/spermine synthase, S-adenosyl-L-methionine-dependent methyltransferase</fullName>
    </submittedName>
</protein>
<dbReference type="Pfam" id="PF17284">
    <property type="entry name" value="Spermine_synt_N"/>
    <property type="match status" value="1"/>
</dbReference>
<dbReference type="Gene3D" id="2.30.140.10">
    <property type="entry name" value="Spermidine synthase, tetramerisation domain"/>
    <property type="match status" value="1"/>
</dbReference>
<name>A0A9Q9EF29_9PEZI</name>
<dbReference type="AlphaFoldDB" id="A0A9Q9EF29"/>
<dbReference type="InterPro" id="IPR001045">
    <property type="entry name" value="Spermi_synthase"/>
</dbReference>
<reference evidence="2" key="1">
    <citation type="submission" date="2022-06" db="EMBL/GenBank/DDBJ databases">
        <title>Complete genome sequences of two strains of the flax pathogen Septoria linicola.</title>
        <authorList>
            <person name="Lapalu N."/>
            <person name="Simon A."/>
            <person name="Demenou B."/>
            <person name="Paumier D."/>
            <person name="Guillot M.-P."/>
            <person name="Gout L."/>
            <person name="Valade R."/>
        </authorList>
    </citation>
    <scope>NUCLEOTIDE SEQUENCE</scope>
    <source>
        <strain evidence="2">SE15195</strain>
    </source>
</reference>
<dbReference type="GO" id="GO:0008295">
    <property type="term" value="P:spermidine biosynthetic process"/>
    <property type="evidence" value="ECO:0007669"/>
    <property type="project" value="TreeGrafter"/>
</dbReference>
<keyword evidence="2" id="KW-0489">Methyltransferase</keyword>
<dbReference type="GO" id="GO:0008168">
    <property type="term" value="F:methyltransferase activity"/>
    <property type="evidence" value="ECO:0007669"/>
    <property type="project" value="UniProtKB-KW"/>
</dbReference>